<reference evidence="1 2" key="1">
    <citation type="journal article" date="2008" name="Nature">
        <title>The genome of the model beetle and pest Tribolium castaneum.</title>
        <authorList>
            <consortium name="Tribolium Genome Sequencing Consortium"/>
            <person name="Richards S."/>
            <person name="Gibbs R.A."/>
            <person name="Weinstock G.M."/>
            <person name="Brown S.J."/>
            <person name="Denell R."/>
            <person name="Beeman R.W."/>
            <person name="Gibbs R."/>
            <person name="Beeman R.W."/>
            <person name="Brown S.J."/>
            <person name="Bucher G."/>
            <person name="Friedrich M."/>
            <person name="Grimmelikhuijzen C.J."/>
            <person name="Klingler M."/>
            <person name="Lorenzen M."/>
            <person name="Richards S."/>
            <person name="Roth S."/>
            <person name="Schroder R."/>
            <person name="Tautz D."/>
            <person name="Zdobnov E.M."/>
            <person name="Muzny D."/>
            <person name="Gibbs R.A."/>
            <person name="Weinstock G.M."/>
            <person name="Attaway T."/>
            <person name="Bell S."/>
            <person name="Buhay C.J."/>
            <person name="Chandrabose M.N."/>
            <person name="Chavez D."/>
            <person name="Clerk-Blankenburg K.P."/>
            <person name="Cree A."/>
            <person name="Dao M."/>
            <person name="Davis C."/>
            <person name="Chacko J."/>
            <person name="Dinh H."/>
            <person name="Dugan-Rocha S."/>
            <person name="Fowler G."/>
            <person name="Garner T.T."/>
            <person name="Garnes J."/>
            <person name="Gnirke A."/>
            <person name="Hawes A."/>
            <person name="Hernandez J."/>
            <person name="Hines S."/>
            <person name="Holder M."/>
            <person name="Hume J."/>
            <person name="Jhangiani S.N."/>
            <person name="Joshi V."/>
            <person name="Khan Z.M."/>
            <person name="Jackson L."/>
            <person name="Kovar C."/>
            <person name="Kowis A."/>
            <person name="Lee S."/>
            <person name="Lewis L.R."/>
            <person name="Margolis J."/>
            <person name="Morgan M."/>
            <person name="Nazareth L.V."/>
            <person name="Nguyen N."/>
            <person name="Okwuonu G."/>
            <person name="Parker D."/>
            <person name="Richards S."/>
            <person name="Ruiz S.J."/>
            <person name="Santibanez J."/>
            <person name="Savard J."/>
            <person name="Scherer S.E."/>
            <person name="Schneider B."/>
            <person name="Sodergren E."/>
            <person name="Tautz D."/>
            <person name="Vattahil S."/>
            <person name="Villasana D."/>
            <person name="White C.S."/>
            <person name="Wright R."/>
            <person name="Park Y."/>
            <person name="Beeman R.W."/>
            <person name="Lord J."/>
            <person name="Oppert B."/>
            <person name="Lorenzen M."/>
            <person name="Brown S."/>
            <person name="Wang L."/>
            <person name="Savard J."/>
            <person name="Tautz D."/>
            <person name="Richards S."/>
            <person name="Weinstock G."/>
            <person name="Gibbs R.A."/>
            <person name="Liu Y."/>
            <person name="Worley K."/>
            <person name="Weinstock G."/>
            <person name="Elsik C.G."/>
            <person name="Reese J.T."/>
            <person name="Elhaik E."/>
            <person name="Landan G."/>
            <person name="Graur D."/>
            <person name="Arensburger P."/>
            <person name="Atkinson P."/>
            <person name="Beeman R.W."/>
            <person name="Beidler J."/>
            <person name="Brown S.J."/>
            <person name="Demuth J.P."/>
            <person name="Drury D.W."/>
            <person name="Du Y.Z."/>
            <person name="Fujiwara H."/>
            <person name="Lorenzen M."/>
            <person name="Maselli V."/>
            <person name="Osanai M."/>
            <person name="Park Y."/>
            <person name="Robertson H.M."/>
            <person name="Tu Z."/>
            <person name="Wang J.J."/>
            <person name="Wang S."/>
            <person name="Richards S."/>
            <person name="Song H."/>
            <person name="Zhang L."/>
            <person name="Sodergren E."/>
            <person name="Werner D."/>
            <person name="Stanke M."/>
            <person name="Morgenstern B."/>
            <person name="Solovyev V."/>
            <person name="Kosarev P."/>
            <person name="Brown G."/>
            <person name="Chen H.C."/>
            <person name="Ermolaeva O."/>
            <person name="Hlavina W."/>
            <person name="Kapustin Y."/>
            <person name="Kiryutin B."/>
            <person name="Kitts P."/>
            <person name="Maglott D."/>
            <person name="Pruitt K."/>
            <person name="Sapojnikov V."/>
            <person name="Souvorov A."/>
            <person name="Mackey A.J."/>
            <person name="Waterhouse R.M."/>
            <person name="Wyder S."/>
            <person name="Zdobnov E.M."/>
            <person name="Zdobnov E.M."/>
            <person name="Wyder S."/>
            <person name="Kriventseva E.V."/>
            <person name="Kadowaki T."/>
            <person name="Bork P."/>
            <person name="Aranda M."/>
            <person name="Bao R."/>
            <person name="Beermann A."/>
            <person name="Berns N."/>
            <person name="Bolognesi R."/>
            <person name="Bonneton F."/>
            <person name="Bopp D."/>
            <person name="Brown S.J."/>
            <person name="Bucher G."/>
            <person name="Butts T."/>
            <person name="Chaumot A."/>
            <person name="Denell R.E."/>
            <person name="Ferrier D.E."/>
            <person name="Friedrich M."/>
            <person name="Gordon C.M."/>
            <person name="Jindra M."/>
            <person name="Klingler M."/>
            <person name="Lan Q."/>
            <person name="Lattorff H.M."/>
            <person name="Laudet V."/>
            <person name="von Levetsow C."/>
            <person name="Liu Z."/>
            <person name="Lutz R."/>
            <person name="Lynch J.A."/>
            <person name="da Fonseca R.N."/>
            <person name="Posnien N."/>
            <person name="Reuter R."/>
            <person name="Roth S."/>
            <person name="Savard J."/>
            <person name="Schinko J.B."/>
            <person name="Schmitt C."/>
            <person name="Schoppmeier M."/>
            <person name="Schroder R."/>
            <person name="Shippy T.D."/>
            <person name="Simonnet F."/>
            <person name="Marques-Souza H."/>
            <person name="Tautz D."/>
            <person name="Tomoyasu Y."/>
            <person name="Trauner J."/>
            <person name="Van der Zee M."/>
            <person name="Vervoort M."/>
            <person name="Wittkopp N."/>
            <person name="Wimmer E.A."/>
            <person name="Yang X."/>
            <person name="Jones A.K."/>
            <person name="Sattelle D.B."/>
            <person name="Ebert P.R."/>
            <person name="Nelson D."/>
            <person name="Scott J.G."/>
            <person name="Beeman R.W."/>
            <person name="Muthukrishnan S."/>
            <person name="Kramer K.J."/>
            <person name="Arakane Y."/>
            <person name="Beeman R.W."/>
            <person name="Zhu Q."/>
            <person name="Hogenkamp D."/>
            <person name="Dixit R."/>
            <person name="Oppert B."/>
            <person name="Jiang H."/>
            <person name="Zou Z."/>
            <person name="Marshall J."/>
            <person name="Elpidina E."/>
            <person name="Vinokurov K."/>
            <person name="Oppert C."/>
            <person name="Zou Z."/>
            <person name="Evans J."/>
            <person name="Lu Z."/>
            <person name="Zhao P."/>
            <person name="Sumathipala N."/>
            <person name="Altincicek B."/>
            <person name="Vilcinskas A."/>
            <person name="Williams M."/>
            <person name="Hultmark D."/>
            <person name="Hetru C."/>
            <person name="Jiang H."/>
            <person name="Grimmelikhuijzen C.J."/>
            <person name="Hauser F."/>
            <person name="Cazzamali G."/>
            <person name="Williamson M."/>
            <person name="Park Y."/>
            <person name="Li B."/>
            <person name="Tanaka Y."/>
            <person name="Predel R."/>
            <person name="Neupert S."/>
            <person name="Schachtner J."/>
            <person name="Verleyen P."/>
            <person name="Raible F."/>
            <person name="Bork P."/>
            <person name="Friedrich M."/>
            <person name="Walden K.K."/>
            <person name="Robertson H.M."/>
            <person name="Angeli S."/>
            <person name="Foret S."/>
            <person name="Bucher G."/>
            <person name="Schuetz S."/>
            <person name="Maleszka R."/>
            <person name="Wimmer E.A."/>
            <person name="Beeman R.W."/>
            <person name="Lorenzen M."/>
            <person name="Tomoyasu Y."/>
            <person name="Miller S.C."/>
            <person name="Grossmann D."/>
            <person name="Bucher G."/>
        </authorList>
    </citation>
    <scope>NUCLEOTIDE SEQUENCE [LARGE SCALE GENOMIC DNA]</scope>
    <source>
        <strain evidence="1 2">Georgia GA2</strain>
    </source>
</reference>
<keyword evidence="2" id="KW-1185">Reference proteome</keyword>
<protein>
    <submittedName>
        <fullName evidence="1">Uncharacterized protein</fullName>
    </submittedName>
</protein>
<evidence type="ECO:0000313" key="1">
    <source>
        <dbReference type="EMBL" id="KYB28683.1"/>
    </source>
</evidence>
<gene>
    <name evidence="1" type="primary">AUGUSTUS-3.0.2_34588</name>
    <name evidence="1" type="ORF">TcasGA2_TC034588</name>
</gene>
<reference evidence="1 2" key="2">
    <citation type="journal article" date="2010" name="Nucleic Acids Res.">
        <title>BeetleBase in 2010: revisions to provide comprehensive genomic information for Tribolium castaneum.</title>
        <authorList>
            <person name="Kim H.S."/>
            <person name="Murphy T."/>
            <person name="Xia J."/>
            <person name="Caragea D."/>
            <person name="Park Y."/>
            <person name="Beeman R.W."/>
            <person name="Lorenzen M.D."/>
            <person name="Butcher S."/>
            <person name="Manak J.R."/>
            <person name="Brown S.J."/>
        </authorList>
    </citation>
    <scope>GENOME REANNOTATION</scope>
    <source>
        <strain evidence="1 2">Georgia GA2</strain>
    </source>
</reference>
<dbReference type="AlphaFoldDB" id="A0A139WLB0"/>
<dbReference type="InParanoid" id="A0A139WLB0"/>
<evidence type="ECO:0000313" key="2">
    <source>
        <dbReference type="Proteomes" id="UP000007266"/>
    </source>
</evidence>
<sequence length="179" mass="20249">MTLSAVFGSEQLEFNLAFANSNERQRFRIISGEKLCGLEQFHKRKTRSVSLYRRTGREPVVSSLLTLDKFTTKPVQFLPNCCGRPAEKNYVSCFRINSTGFPDFSCKSARISTFFSTINTSEAFSAFSEVSVFVCQLLCDIVVNLSLCLFVSICVAFLDFLAKIMPFSVTMWKVCTYPE</sequence>
<name>A0A139WLB0_TRICA</name>
<dbReference type="EMBL" id="KQ971321">
    <property type="protein sequence ID" value="KYB28683.1"/>
    <property type="molecule type" value="Genomic_DNA"/>
</dbReference>
<dbReference type="Proteomes" id="UP000007266">
    <property type="component" value="Linkage group 3"/>
</dbReference>
<organism evidence="1 2">
    <name type="scientific">Tribolium castaneum</name>
    <name type="common">Red flour beetle</name>
    <dbReference type="NCBI Taxonomy" id="7070"/>
    <lineage>
        <taxon>Eukaryota</taxon>
        <taxon>Metazoa</taxon>
        <taxon>Ecdysozoa</taxon>
        <taxon>Arthropoda</taxon>
        <taxon>Hexapoda</taxon>
        <taxon>Insecta</taxon>
        <taxon>Pterygota</taxon>
        <taxon>Neoptera</taxon>
        <taxon>Endopterygota</taxon>
        <taxon>Coleoptera</taxon>
        <taxon>Polyphaga</taxon>
        <taxon>Cucujiformia</taxon>
        <taxon>Tenebrionidae</taxon>
        <taxon>Tenebrionidae incertae sedis</taxon>
        <taxon>Tribolium</taxon>
    </lineage>
</organism>
<proteinExistence type="predicted"/>
<accession>A0A139WLB0</accession>